<evidence type="ECO:0000256" key="1">
    <source>
        <dbReference type="ARBA" id="ARBA00023157"/>
    </source>
</evidence>
<dbReference type="PANTHER" id="PTHR19143:SF467">
    <property type="entry name" value="FICOLIN-2-LIKE"/>
    <property type="match status" value="1"/>
</dbReference>
<keyword evidence="4" id="KW-1185">Reference proteome</keyword>
<accession>A0ABN9ER33</accession>
<dbReference type="InterPro" id="IPR020837">
    <property type="entry name" value="Fibrinogen_CS"/>
</dbReference>
<feature type="domain" description="Fibrinogen C-terminal" evidence="2">
    <location>
        <begin position="1"/>
        <end position="212"/>
    </location>
</feature>
<gene>
    <name evidence="3" type="ORF">SPARVUS_LOCUS10406867</name>
</gene>
<dbReference type="SUPFAM" id="SSF56496">
    <property type="entry name" value="Fibrinogen C-terminal domain-like"/>
    <property type="match status" value="1"/>
</dbReference>
<name>A0ABN9ER33_9NEOB</name>
<evidence type="ECO:0000313" key="3">
    <source>
        <dbReference type="EMBL" id="CAI9586669.1"/>
    </source>
</evidence>
<dbReference type="PROSITE" id="PS51406">
    <property type="entry name" value="FIBRINOGEN_C_2"/>
    <property type="match status" value="1"/>
</dbReference>
<dbReference type="InterPro" id="IPR036056">
    <property type="entry name" value="Fibrinogen-like_C"/>
</dbReference>
<dbReference type="NCBIfam" id="NF040941">
    <property type="entry name" value="GGGWT_bact"/>
    <property type="match status" value="1"/>
</dbReference>
<feature type="non-terminal residue" evidence="3">
    <location>
        <position position="1"/>
    </location>
</feature>
<dbReference type="InterPro" id="IPR002181">
    <property type="entry name" value="Fibrinogen_a/b/g_C_dom"/>
</dbReference>
<organism evidence="3 4">
    <name type="scientific">Staurois parvus</name>
    <dbReference type="NCBI Taxonomy" id="386267"/>
    <lineage>
        <taxon>Eukaryota</taxon>
        <taxon>Metazoa</taxon>
        <taxon>Chordata</taxon>
        <taxon>Craniata</taxon>
        <taxon>Vertebrata</taxon>
        <taxon>Euteleostomi</taxon>
        <taxon>Amphibia</taxon>
        <taxon>Batrachia</taxon>
        <taxon>Anura</taxon>
        <taxon>Neobatrachia</taxon>
        <taxon>Ranoidea</taxon>
        <taxon>Ranidae</taxon>
        <taxon>Staurois</taxon>
    </lineage>
</organism>
<dbReference type="PANTHER" id="PTHR19143">
    <property type="entry name" value="FIBRINOGEN/TENASCIN/ANGIOPOEITIN"/>
    <property type="match status" value="1"/>
</dbReference>
<keyword evidence="1" id="KW-1015">Disulfide bond</keyword>
<sequence length="212" mass="24647">VARNCKDYANSLILSSRYSIYPDGKKPLRVLCDMDTDGGGWIVIQRRWDGSVDFYRDWKSYKAGFGNLMTEFWLGNDNLHLLTSSGTWELRIDVQDYNNTKQYVKYSSIKVLGEPDKYKLLLGDFKNGNVGDIMKYHTNMKFTTQDQDNDEKSSANCAVTFRGAWWYKQCYTANLNGVYYLEPDTSNLGINWQTDKGLQFSYKFTEMKIRPI</sequence>
<dbReference type="CDD" id="cd00087">
    <property type="entry name" value="FReD"/>
    <property type="match status" value="1"/>
</dbReference>
<dbReference type="Pfam" id="PF00147">
    <property type="entry name" value="Fibrinogen_C"/>
    <property type="match status" value="1"/>
</dbReference>
<dbReference type="EMBL" id="CATNWA010015773">
    <property type="protein sequence ID" value="CAI9586669.1"/>
    <property type="molecule type" value="Genomic_DNA"/>
</dbReference>
<reference evidence="3" key="1">
    <citation type="submission" date="2023-05" db="EMBL/GenBank/DDBJ databases">
        <authorList>
            <person name="Stuckert A."/>
        </authorList>
    </citation>
    <scope>NUCLEOTIDE SEQUENCE</scope>
</reference>
<comment type="caution">
    <text evidence="3">The sequence shown here is derived from an EMBL/GenBank/DDBJ whole genome shotgun (WGS) entry which is preliminary data.</text>
</comment>
<dbReference type="SMART" id="SM00186">
    <property type="entry name" value="FBG"/>
    <property type="match status" value="1"/>
</dbReference>
<evidence type="ECO:0000313" key="4">
    <source>
        <dbReference type="Proteomes" id="UP001162483"/>
    </source>
</evidence>
<dbReference type="Proteomes" id="UP001162483">
    <property type="component" value="Unassembled WGS sequence"/>
</dbReference>
<dbReference type="Gene3D" id="3.90.215.10">
    <property type="entry name" value="Gamma Fibrinogen, chain A, domain 1"/>
    <property type="match status" value="1"/>
</dbReference>
<evidence type="ECO:0000259" key="2">
    <source>
        <dbReference type="PROSITE" id="PS51406"/>
    </source>
</evidence>
<proteinExistence type="predicted"/>
<protein>
    <recommendedName>
        <fullName evidence="2">Fibrinogen C-terminal domain-containing protein</fullName>
    </recommendedName>
</protein>
<dbReference type="InterPro" id="IPR050373">
    <property type="entry name" value="Fibrinogen_C-term_domain"/>
</dbReference>
<dbReference type="PROSITE" id="PS00514">
    <property type="entry name" value="FIBRINOGEN_C_1"/>
    <property type="match status" value="1"/>
</dbReference>
<dbReference type="InterPro" id="IPR014716">
    <property type="entry name" value="Fibrinogen_a/b/g_C_1"/>
</dbReference>